<evidence type="ECO:0000313" key="1">
    <source>
        <dbReference type="WBParaSite" id="HPLM_0000938301-mRNA-1"/>
    </source>
</evidence>
<reference evidence="1" key="1">
    <citation type="submission" date="2017-02" db="UniProtKB">
        <authorList>
            <consortium name="WormBaseParasite"/>
        </authorList>
    </citation>
    <scope>IDENTIFICATION</scope>
</reference>
<dbReference type="AlphaFoldDB" id="A0A0N4WFA9"/>
<dbReference type="WBParaSite" id="HPLM_0000938301-mRNA-1">
    <property type="protein sequence ID" value="HPLM_0000938301-mRNA-1"/>
    <property type="gene ID" value="HPLM_0000938301"/>
</dbReference>
<organism evidence="1">
    <name type="scientific">Haemonchus placei</name>
    <name type="common">Barber's pole worm</name>
    <dbReference type="NCBI Taxonomy" id="6290"/>
    <lineage>
        <taxon>Eukaryota</taxon>
        <taxon>Metazoa</taxon>
        <taxon>Ecdysozoa</taxon>
        <taxon>Nematoda</taxon>
        <taxon>Chromadorea</taxon>
        <taxon>Rhabditida</taxon>
        <taxon>Rhabditina</taxon>
        <taxon>Rhabditomorpha</taxon>
        <taxon>Strongyloidea</taxon>
        <taxon>Trichostrongylidae</taxon>
        <taxon>Haemonchus</taxon>
    </lineage>
</organism>
<protein>
    <submittedName>
        <fullName evidence="1">DUF2235 domain-containing protein</fullName>
    </submittedName>
</protein>
<sequence>LGDNMPSVDPSINDLLNVHHPILWLHSGAHFSLCLQTRRFRPLNSARYAA</sequence>
<name>A0A0N4WFA9_HAEPC</name>
<proteinExistence type="predicted"/>
<accession>A0A0N4WFA9</accession>